<reference evidence="1 2" key="1">
    <citation type="submission" date="2018-12" db="EMBL/GenBank/DDBJ databases">
        <title>Genome of Verticillium dahliae isolate Getta Getta.</title>
        <authorList>
            <person name="Gardiner D.M."/>
        </authorList>
    </citation>
    <scope>NUCLEOTIDE SEQUENCE [LARGE SCALE GENOMIC DNA]</scope>
    <source>
        <strain evidence="1 2">Getta Getta</strain>
    </source>
</reference>
<sequence>MCNGCRWRYYVDCWAICFYQWPIPFLYLNSCLLEAKCKQLILFTPGLHAVVGGVSCQKPLKRGSMKLQIVKLASKELSCEDRLQH</sequence>
<proteinExistence type="predicted"/>
<protein>
    <submittedName>
        <fullName evidence="1">Uncharacterized protein</fullName>
    </submittedName>
</protein>
<evidence type="ECO:0000313" key="2">
    <source>
        <dbReference type="Proteomes" id="UP000288725"/>
    </source>
</evidence>
<comment type="caution">
    <text evidence="1">The sequence shown here is derived from an EMBL/GenBank/DDBJ whole genome shotgun (WGS) entry which is preliminary data.</text>
</comment>
<dbReference type="AlphaFoldDB" id="A0A444RSK7"/>
<organism evidence="1 2">
    <name type="scientific">Verticillium dahliae</name>
    <name type="common">Verticillium wilt</name>
    <dbReference type="NCBI Taxonomy" id="27337"/>
    <lineage>
        <taxon>Eukaryota</taxon>
        <taxon>Fungi</taxon>
        <taxon>Dikarya</taxon>
        <taxon>Ascomycota</taxon>
        <taxon>Pezizomycotina</taxon>
        <taxon>Sordariomycetes</taxon>
        <taxon>Hypocreomycetidae</taxon>
        <taxon>Glomerellales</taxon>
        <taxon>Plectosphaerellaceae</taxon>
        <taxon>Verticillium</taxon>
    </lineage>
</organism>
<gene>
    <name evidence="1" type="ORF">VDGE_30358</name>
</gene>
<evidence type="ECO:0000313" key="1">
    <source>
        <dbReference type="EMBL" id="RXG44055.1"/>
    </source>
</evidence>
<accession>A0A444RSK7</accession>
<name>A0A444RSK7_VERDA</name>
<dbReference type="Proteomes" id="UP000288725">
    <property type="component" value="Chromosome 3"/>
</dbReference>
<dbReference type="EMBL" id="RSDZ01000097">
    <property type="protein sequence ID" value="RXG44055.1"/>
    <property type="molecule type" value="Genomic_DNA"/>
</dbReference>